<proteinExistence type="predicted"/>
<dbReference type="Proteomes" id="UP000241440">
    <property type="component" value="Unassembled WGS sequence"/>
</dbReference>
<gene>
    <name evidence="1" type="ORF">C0W41_03055</name>
</gene>
<accession>A0A855SHX4</accession>
<name>A0A855SHX4_PHOAN</name>
<comment type="caution">
    <text evidence="1">The sequence shown here is derived from an EMBL/GenBank/DDBJ whole genome shotgun (WGS) entry which is preliminary data.</text>
</comment>
<organism evidence="1 2">
    <name type="scientific">Photobacterium angustum</name>
    <dbReference type="NCBI Taxonomy" id="661"/>
    <lineage>
        <taxon>Bacteria</taxon>
        <taxon>Pseudomonadati</taxon>
        <taxon>Pseudomonadota</taxon>
        <taxon>Gammaproteobacteria</taxon>
        <taxon>Vibrionales</taxon>
        <taxon>Vibrionaceae</taxon>
        <taxon>Photobacterium</taxon>
    </lineage>
</organism>
<dbReference type="AlphaFoldDB" id="A0A855SHX4"/>
<reference evidence="1 2" key="1">
    <citation type="submission" date="2018-01" db="EMBL/GenBank/DDBJ databases">
        <title>Whole genome sequencing of Histamine producing bacteria.</title>
        <authorList>
            <person name="Butler K."/>
        </authorList>
    </citation>
    <scope>NUCLEOTIDE SEQUENCE [LARGE SCALE GENOMIC DNA]</scope>
    <source>
        <strain evidence="1 2">A2-1</strain>
    </source>
</reference>
<protein>
    <submittedName>
        <fullName evidence="1">Uncharacterized protein</fullName>
    </submittedName>
</protein>
<dbReference type="RefSeq" id="WP_045082936.1">
    <property type="nucleotide sequence ID" value="NZ_JZSO01000002.1"/>
</dbReference>
<sequence length="149" mass="17575">MTNISFKYLYFQYSQLKQVITTLEVKQSQLLEDEKCLKQQLTDADQHFLMLINNPLPEPHPSKPRILKDGPQLKPKCTKPIHHALFALSKQQQQLSKDLIKRQKYKEKTKRLLILFKKAISNKAYLDMEHRLQIEQLSLQLELLLASHL</sequence>
<evidence type="ECO:0000313" key="2">
    <source>
        <dbReference type="Proteomes" id="UP000241440"/>
    </source>
</evidence>
<evidence type="ECO:0000313" key="1">
    <source>
        <dbReference type="EMBL" id="PSX09784.1"/>
    </source>
</evidence>
<dbReference type="EMBL" id="PYOY01000001">
    <property type="protein sequence ID" value="PSX09784.1"/>
    <property type="molecule type" value="Genomic_DNA"/>
</dbReference>